<sequence length="105" mass="11391">MSHTEPLAVVEERDYHNAPSRICVVDVDPTQITEVAGFIVDNRRLALIEPCQPVCHATLTLTLHAGAIVDVSVGSHPDPDQAAREINRLSQWLTGEQLGEHACGS</sequence>
<reference evidence="2" key="1">
    <citation type="submission" date="2016-06" db="EMBL/GenBank/DDBJ databases">
        <title>Genome sequencing of cellulolytic organisms.</title>
        <authorList>
            <person name="Bohra V."/>
            <person name="Dafale N.A."/>
            <person name="Purohit H.J."/>
        </authorList>
    </citation>
    <scope>NUCLEOTIDE SEQUENCE [LARGE SCALE GENOMIC DNA]</scope>
    <source>
        <strain evidence="2">ND21</strain>
    </source>
</reference>
<accession>A0ABX2WJK8</accession>
<organism evidence="1 2">
    <name type="scientific">Microbacterium arborescens</name>
    <dbReference type="NCBI Taxonomy" id="33883"/>
    <lineage>
        <taxon>Bacteria</taxon>
        <taxon>Bacillati</taxon>
        <taxon>Actinomycetota</taxon>
        <taxon>Actinomycetes</taxon>
        <taxon>Micrococcales</taxon>
        <taxon>Microbacteriaceae</taxon>
        <taxon>Microbacterium</taxon>
    </lineage>
</organism>
<evidence type="ECO:0000313" key="1">
    <source>
        <dbReference type="EMBL" id="OAZ41453.1"/>
    </source>
</evidence>
<dbReference type="EMBL" id="LZEM01000016">
    <property type="protein sequence ID" value="OAZ41453.1"/>
    <property type="molecule type" value="Genomic_DNA"/>
</dbReference>
<keyword evidence="2" id="KW-1185">Reference proteome</keyword>
<proteinExistence type="predicted"/>
<name>A0ABX2WJK8_9MICO</name>
<evidence type="ECO:0000313" key="2">
    <source>
        <dbReference type="Proteomes" id="UP000093918"/>
    </source>
</evidence>
<gene>
    <name evidence="1" type="ORF">A9Z40_01890</name>
</gene>
<protein>
    <submittedName>
        <fullName evidence="1">Uncharacterized protein</fullName>
    </submittedName>
</protein>
<dbReference type="Proteomes" id="UP000093918">
    <property type="component" value="Unassembled WGS sequence"/>
</dbReference>
<comment type="caution">
    <text evidence="1">The sequence shown here is derived from an EMBL/GenBank/DDBJ whole genome shotgun (WGS) entry which is preliminary data.</text>
</comment>
<dbReference type="RefSeq" id="WP_064955889.1">
    <property type="nucleotide sequence ID" value="NZ_LZEM01000016.1"/>
</dbReference>